<dbReference type="Pfam" id="PF04883">
    <property type="entry name" value="HK97-gp10_like"/>
    <property type="match status" value="1"/>
</dbReference>
<dbReference type="STRING" id="76114.ebA5482"/>
<sequence>MAVKFNPVELAALKTKLDVLKEKVGKKAVMGAVRKGAVIVADAIKEGAAAIDDEATPSDIEKNVAVRFSPKRYKATGEIMYRVGIRGGAKKDPGDEKNPGKGTAHWRFVEFGSKDTAARPFMGPALESNAQEVFDAITAELKKRLEKL</sequence>
<reference evidence="1 2" key="1">
    <citation type="journal article" date="2005" name="Arch. Microbiol.">
        <title>The genome sequence of an anaerobic aromatic-degrading denitrifying bacterium, strain EbN1.</title>
        <authorList>
            <person name="Rabus R."/>
            <person name="Kube M."/>
            <person name="Heider J."/>
            <person name="Beck A."/>
            <person name="Heitmann K."/>
            <person name="Widdel F."/>
            <person name="Reinhardt R."/>
        </authorList>
    </citation>
    <scope>NUCLEOTIDE SEQUENCE [LARGE SCALE GENOMIC DNA]</scope>
    <source>
        <strain evidence="1 2">EbN1</strain>
    </source>
</reference>
<dbReference type="NCBIfam" id="TIGR01725">
    <property type="entry name" value="phge_HK97_gp10"/>
    <property type="match status" value="1"/>
</dbReference>
<dbReference type="HOGENOM" id="CLU_127674_5_0_4"/>
<proteinExistence type="predicted"/>
<dbReference type="RefSeq" id="WP_011238921.1">
    <property type="nucleotide sequence ID" value="NC_006513.1"/>
</dbReference>
<dbReference type="OrthoDB" id="8613246at2"/>
<accession>Q5P0C0</accession>
<gene>
    <name evidence="1" type="ORF">ebA5482</name>
</gene>
<dbReference type="eggNOG" id="ENOG5032WIW">
    <property type="taxonomic scope" value="Bacteria"/>
</dbReference>
<name>Q5P0C0_AROAE</name>
<dbReference type="InterPro" id="IPR010064">
    <property type="entry name" value="HK97-gp10_tail"/>
</dbReference>
<dbReference type="AlphaFoldDB" id="Q5P0C0"/>
<dbReference type="EMBL" id="CR555306">
    <property type="protein sequence ID" value="CAI09244.1"/>
    <property type="molecule type" value="Genomic_DNA"/>
</dbReference>
<dbReference type="Proteomes" id="UP000006552">
    <property type="component" value="Chromosome"/>
</dbReference>
<protein>
    <submittedName>
        <fullName evidence="1">Phage related protein</fullName>
    </submittedName>
</protein>
<keyword evidence="2" id="KW-1185">Reference proteome</keyword>
<dbReference type="KEGG" id="eba:ebA5482"/>
<evidence type="ECO:0000313" key="2">
    <source>
        <dbReference type="Proteomes" id="UP000006552"/>
    </source>
</evidence>
<organism evidence="1 2">
    <name type="scientific">Aromatoleum aromaticum (strain DSM 19018 / LMG 30748 / EbN1)</name>
    <name type="common">Azoarcus sp. (strain EbN1)</name>
    <dbReference type="NCBI Taxonomy" id="76114"/>
    <lineage>
        <taxon>Bacteria</taxon>
        <taxon>Pseudomonadati</taxon>
        <taxon>Pseudomonadota</taxon>
        <taxon>Betaproteobacteria</taxon>
        <taxon>Rhodocyclales</taxon>
        <taxon>Rhodocyclaceae</taxon>
        <taxon>Aromatoleum</taxon>
    </lineage>
</organism>
<evidence type="ECO:0000313" key="1">
    <source>
        <dbReference type="EMBL" id="CAI09244.1"/>
    </source>
</evidence>